<keyword evidence="2" id="KW-1185">Reference proteome</keyword>
<reference evidence="1 2" key="1">
    <citation type="submission" date="2019-08" db="EMBL/GenBank/DDBJ databases">
        <title>In-depth cultivation of the pig gut microbiome towards novel bacterial diversity and tailored functional studies.</title>
        <authorList>
            <person name="Wylensek D."/>
            <person name="Hitch T.C.A."/>
            <person name="Clavel T."/>
        </authorList>
    </citation>
    <scope>NUCLEOTIDE SEQUENCE [LARGE SCALE GENOMIC DNA]</scope>
    <source>
        <strain evidence="1 2">WCA3-601-WT-6H</strain>
    </source>
</reference>
<evidence type="ECO:0000313" key="2">
    <source>
        <dbReference type="Proteomes" id="UP000476055"/>
    </source>
</evidence>
<dbReference type="RefSeq" id="WP_154495256.1">
    <property type="nucleotide sequence ID" value="NZ_VUMU01000002.1"/>
</dbReference>
<dbReference type="AlphaFoldDB" id="A0A6L5YGE7"/>
<organism evidence="1 2">
    <name type="scientific">Waltera intestinalis</name>
    <dbReference type="NCBI Taxonomy" id="2606635"/>
    <lineage>
        <taxon>Bacteria</taxon>
        <taxon>Bacillati</taxon>
        <taxon>Bacillota</taxon>
        <taxon>Clostridia</taxon>
        <taxon>Lachnospirales</taxon>
        <taxon>Lachnospiraceae</taxon>
        <taxon>Waltera</taxon>
    </lineage>
</organism>
<protein>
    <submittedName>
        <fullName evidence="1">Uncharacterized protein</fullName>
    </submittedName>
</protein>
<name>A0A6L5YGE7_9FIRM</name>
<dbReference type="EMBL" id="VUMU01000002">
    <property type="protein sequence ID" value="MST57289.1"/>
    <property type="molecule type" value="Genomic_DNA"/>
</dbReference>
<gene>
    <name evidence="1" type="ORF">FYJ59_03340</name>
</gene>
<evidence type="ECO:0000313" key="1">
    <source>
        <dbReference type="EMBL" id="MST57289.1"/>
    </source>
</evidence>
<accession>A0A6L5YGE7</accession>
<comment type="caution">
    <text evidence="1">The sequence shown here is derived from an EMBL/GenBank/DDBJ whole genome shotgun (WGS) entry which is preliminary data.</text>
</comment>
<proteinExistence type="predicted"/>
<sequence>MFDILPYPQITGETPEEQVKELYDYLLRLKEELEFILQNIGSDNLSEEFQKKLSVMGIEVRTASLDAQDAQTIAKKSGITVDDVIGSEKFKASVKATADESAKLVADTIPNVADDQIGQWEKENKGIAGGVASLGEDGKVPSDQLPEQEEMTIKVNYDNGRLEYGKGGTN</sequence>
<dbReference type="Proteomes" id="UP000476055">
    <property type="component" value="Unassembled WGS sequence"/>
</dbReference>